<proteinExistence type="predicted"/>
<name>A0A1V1HYF5_9FIRM</name>
<gene>
    <name evidence="1" type="ORF">CRIB_229</name>
</gene>
<dbReference type="RefSeq" id="WP_168572125.1">
    <property type="nucleotide sequence ID" value="NZ_LN555523.1"/>
</dbReference>
<dbReference type="EMBL" id="LN555523">
    <property type="protein sequence ID" value="CED92986.1"/>
    <property type="molecule type" value="Genomic_DNA"/>
</dbReference>
<dbReference type="GeneID" id="82204407"/>
<dbReference type="Proteomes" id="UP000245622">
    <property type="component" value="Chromosome 1"/>
</dbReference>
<accession>A0A1V1HYF5</accession>
<dbReference type="AlphaFoldDB" id="A0A1V1HYF5"/>
<reference evidence="1 2" key="1">
    <citation type="submission" date="2014-04" db="EMBL/GenBank/DDBJ databases">
        <authorList>
            <person name="Hornung B.V."/>
        </authorList>
    </citation>
    <scope>NUCLEOTIDE SEQUENCE [LARGE SCALE GENOMIC DNA]</scope>
    <source>
        <strain evidence="1 2">CRIB</strain>
    </source>
</reference>
<keyword evidence="2" id="KW-1185">Reference proteome</keyword>
<protein>
    <submittedName>
        <fullName evidence="1">TOPRIM domain-containing protein</fullName>
    </submittedName>
</protein>
<evidence type="ECO:0000313" key="2">
    <source>
        <dbReference type="Proteomes" id="UP000245622"/>
    </source>
</evidence>
<dbReference type="KEGG" id="ril:CRIB_229"/>
<sequence length="587" mass="67728">MSMAINREELIKLYEEIGLNVLDNNTVMNSSNKKICNFLVNVIEQRVIDGKMYLCINALGINGEVLPEVILDSHTINRPTWVTDNFGFKYSIDKKYINDFIELIQHLCMNIKTKYIYDHTGWIYQDNKWIYLHGGGVIGGSNVQVELDESIDNYVLPDKISDINKACEMSLKLVDLMEDDKGIIFSSLVYLSPLIEIISRKTKPPENIVWTYGKTGSRKTAVSKVVLSHFGDFNKKIPATFNDTITAIELKANKLKDSLYLCDDFAPKQEYRDKKIQDSKAESIIRMYGDRVGKGRSSNKLDIKDAKRPRGMILITGEDLVCGESSNARLLSIELNRNSVDLNILTELQNNSHLLGEAMRGYIEWLLCGMENIDELSNILLYNFKSYRDEIREQYKDDIHGRTIESSAWILVGFSCMLNYIRDKGVIDKYEDDEYMDRAIKVVERLIEEQIKLISRNSPIDIFLNTLKESINSKSIRIATLNDQNQVIEDKLEYICGYKDKEYYYFYTDKVYSFIEFENKKRGIHLGISQRQLVKQLRDSGIVKVDSNNDSPKKTIHTKDASDSTGYTTIRPRMLQIERSIIENFQI</sequence>
<evidence type="ECO:0000313" key="1">
    <source>
        <dbReference type="EMBL" id="CED92986.1"/>
    </source>
</evidence>
<organism evidence="1 2">
    <name type="scientific">Romboutsia ilealis</name>
    <dbReference type="NCBI Taxonomy" id="1115758"/>
    <lineage>
        <taxon>Bacteria</taxon>
        <taxon>Bacillati</taxon>
        <taxon>Bacillota</taxon>
        <taxon>Clostridia</taxon>
        <taxon>Peptostreptococcales</taxon>
        <taxon>Peptostreptococcaceae</taxon>
        <taxon>Romboutsia</taxon>
    </lineage>
</organism>